<proteinExistence type="predicted"/>
<dbReference type="AlphaFoldDB" id="A0A7S8FDJ5"/>
<organism evidence="1 2">
    <name type="scientific">Candidatus Nitrospira kreftii</name>
    <dbReference type="NCBI Taxonomy" id="2652173"/>
    <lineage>
        <taxon>Bacteria</taxon>
        <taxon>Pseudomonadati</taxon>
        <taxon>Nitrospirota</taxon>
        <taxon>Nitrospiria</taxon>
        <taxon>Nitrospirales</taxon>
        <taxon>Nitrospiraceae</taxon>
        <taxon>Nitrospira</taxon>
    </lineage>
</organism>
<dbReference type="KEGG" id="nkf:Nkreftii_001709"/>
<evidence type="ECO:0000313" key="1">
    <source>
        <dbReference type="EMBL" id="QPD03935.1"/>
    </source>
</evidence>
<evidence type="ECO:0000313" key="2">
    <source>
        <dbReference type="Proteomes" id="UP000593737"/>
    </source>
</evidence>
<name>A0A7S8FDJ5_9BACT</name>
<gene>
    <name evidence="1" type="ORF">Nkreftii_001709</name>
</gene>
<dbReference type="Proteomes" id="UP000593737">
    <property type="component" value="Chromosome"/>
</dbReference>
<accession>A0A7S8FDJ5</accession>
<sequence>MSKVEHIEQQIESLMPDELTAFRSWYAAFDAEAWDRQFEADIKAGKLDALADKALRAHTSGQSTKL</sequence>
<protein>
    <submittedName>
        <fullName evidence="1">Uncharacterized protein</fullName>
    </submittedName>
</protein>
<dbReference type="EMBL" id="CP047423">
    <property type="protein sequence ID" value="QPD03935.1"/>
    <property type="molecule type" value="Genomic_DNA"/>
</dbReference>
<reference evidence="1 2" key="1">
    <citation type="journal article" date="2020" name="ISME J.">
        <title>Enrichment and physiological characterization of a novel comammox Nitrospira indicates ammonium inhibition of complete nitrification.</title>
        <authorList>
            <person name="Sakoula D."/>
            <person name="Koch H."/>
            <person name="Frank J."/>
            <person name="Jetten M.S.M."/>
            <person name="van Kessel M.A.H.J."/>
            <person name="Lucker S."/>
        </authorList>
    </citation>
    <scope>NUCLEOTIDE SEQUENCE [LARGE SCALE GENOMIC DNA]</scope>
    <source>
        <strain evidence="1">Comreactor17</strain>
    </source>
</reference>